<feature type="compositionally biased region" description="Low complexity" evidence="3">
    <location>
        <begin position="80"/>
        <end position="131"/>
    </location>
</feature>
<dbReference type="InterPro" id="IPR031311">
    <property type="entry name" value="CHIT_BIND_RR_consensus"/>
</dbReference>
<feature type="signal peptide" evidence="4">
    <location>
        <begin position="1"/>
        <end position="19"/>
    </location>
</feature>
<feature type="compositionally biased region" description="Basic and acidic residues" evidence="3">
    <location>
        <begin position="69"/>
        <end position="78"/>
    </location>
</feature>
<comment type="caution">
    <text evidence="5">The sequence shown here is derived from an EMBL/GenBank/DDBJ whole genome shotgun (WGS) entry which is preliminary data.</text>
</comment>
<proteinExistence type="predicted"/>
<dbReference type="PROSITE" id="PS51155">
    <property type="entry name" value="CHIT_BIND_RR_2"/>
    <property type="match status" value="1"/>
</dbReference>
<evidence type="ECO:0000256" key="1">
    <source>
        <dbReference type="ARBA" id="ARBA00022460"/>
    </source>
</evidence>
<keyword evidence="6" id="KW-1185">Reference proteome</keyword>
<accession>A0A8S1CIR1</accession>
<keyword evidence="1 2" id="KW-0193">Cuticle</keyword>
<evidence type="ECO:0000313" key="6">
    <source>
        <dbReference type="Proteomes" id="UP000494165"/>
    </source>
</evidence>
<dbReference type="InterPro" id="IPR050468">
    <property type="entry name" value="Cuticle_Struct_Prot"/>
</dbReference>
<dbReference type="PROSITE" id="PS00233">
    <property type="entry name" value="CHIT_BIND_RR_1"/>
    <property type="match status" value="1"/>
</dbReference>
<dbReference type="GO" id="GO:0008010">
    <property type="term" value="F:structural constituent of chitin-based larval cuticle"/>
    <property type="evidence" value="ECO:0007669"/>
    <property type="project" value="TreeGrafter"/>
</dbReference>
<name>A0A8S1CIR1_9INSE</name>
<keyword evidence="4" id="KW-0732">Signal</keyword>
<dbReference type="Pfam" id="PF00379">
    <property type="entry name" value="Chitin_bind_4"/>
    <property type="match status" value="1"/>
</dbReference>
<evidence type="ECO:0008006" key="7">
    <source>
        <dbReference type="Google" id="ProtNLM"/>
    </source>
</evidence>
<sequence length="172" mass="18932">MARAVKCAVLLALFAFGAAQELTATNYRTDDGHQRTEATDGQGNVRGEYSYVDPNGKTITVKYTAGKDGFKVEGDHLPKAPAVPQAQAPAPAAPQWNQQPRQQWNQPQQAQPQQWAQPQQAQPQQHQWDQNGQYNPPAYETQQWNSSGTGSRRPAPQPQSAPANPQHITDPL</sequence>
<dbReference type="InterPro" id="IPR000618">
    <property type="entry name" value="Insect_cuticle"/>
</dbReference>
<feature type="compositionally biased region" description="Polar residues" evidence="3">
    <location>
        <begin position="140"/>
        <end position="150"/>
    </location>
</feature>
<feature type="chain" id="PRO_5035734791" description="Pupal cuticle protein Edg-78E" evidence="4">
    <location>
        <begin position="20"/>
        <end position="172"/>
    </location>
</feature>
<dbReference type="Proteomes" id="UP000494165">
    <property type="component" value="Unassembled WGS sequence"/>
</dbReference>
<feature type="region of interest" description="Disordered" evidence="3">
    <location>
        <begin position="69"/>
        <end position="172"/>
    </location>
</feature>
<evidence type="ECO:0000256" key="3">
    <source>
        <dbReference type="SAM" id="MobiDB-lite"/>
    </source>
</evidence>
<dbReference type="GO" id="GO:0062129">
    <property type="term" value="C:chitin-based extracellular matrix"/>
    <property type="evidence" value="ECO:0007669"/>
    <property type="project" value="TreeGrafter"/>
</dbReference>
<dbReference type="PANTHER" id="PTHR10380">
    <property type="entry name" value="CUTICLE PROTEIN"/>
    <property type="match status" value="1"/>
</dbReference>
<dbReference type="PANTHER" id="PTHR10380:SF173">
    <property type="entry name" value="CUTICULAR PROTEIN 47EF, ISOFORM C-RELATED"/>
    <property type="match status" value="1"/>
</dbReference>
<dbReference type="OrthoDB" id="6368834at2759"/>
<dbReference type="EMBL" id="CADEPI010000060">
    <property type="protein sequence ID" value="CAB3371349.1"/>
    <property type="molecule type" value="Genomic_DNA"/>
</dbReference>
<organism evidence="5 6">
    <name type="scientific">Cloeon dipterum</name>
    <dbReference type="NCBI Taxonomy" id="197152"/>
    <lineage>
        <taxon>Eukaryota</taxon>
        <taxon>Metazoa</taxon>
        <taxon>Ecdysozoa</taxon>
        <taxon>Arthropoda</taxon>
        <taxon>Hexapoda</taxon>
        <taxon>Insecta</taxon>
        <taxon>Pterygota</taxon>
        <taxon>Palaeoptera</taxon>
        <taxon>Ephemeroptera</taxon>
        <taxon>Pisciforma</taxon>
        <taxon>Baetidae</taxon>
        <taxon>Cloeon</taxon>
    </lineage>
</organism>
<evidence type="ECO:0000256" key="2">
    <source>
        <dbReference type="PROSITE-ProRule" id="PRU00497"/>
    </source>
</evidence>
<protein>
    <recommendedName>
        <fullName evidence="7">Pupal cuticle protein Edg-78E</fullName>
    </recommendedName>
</protein>
<reference evidence="5 6" key="1">
    <citation type="submission" date="2020-04" db="EMBL/GenBank/DDBJ databases">
        <authorList>
            <person name="Alioto T."/>
            <person name="Alioto T."/>
            <person name="Gomez Garrido J."/>
        </authorList>
    </citation>
    <scope>NUCLEOTIDE SEQUENCE [LARGE SCALE GENOMIC DNA]</scope>
</reference>
<gene>
    <name evidence="5" type="ORF">CLODIP_2_CD05904</name>
</gene>
<evidence type="ECO:0000313" key="5">
    <source>
        <dbReference type="EMBL" id="CAB3371349.1"/>
    </source>
</evidence>
<evidence type="ECO:0000256" key="4">
    <source>
        <dbReference type="SAM" id="SignalP"/>
    </source>
</evidence>
<dbReference type="AlphaFoldDB" id="A0A8S1CIR1"/>